<accession>A0A7U2EYW6</accession>
<sequence>MAIFSAPPRRDGARIGGRSTVVRYLRMCSASKSTRCHERNKGNASCDTWDILWD</sequence>
<organism evidence="1 2">
    <name type="scientific">Phaeosphaeria nodorum (strain SN15 / ATCC MYA-4574 / FGSC 10173)</name>
    <name type="common">Glume blotch fungus</name>
    <name type="synonym">Parastagonospora nodorum</name>
    <dbReference type="NCBI Taxonomy" id="321614"/>
    <lineage>
        <taxon>Eukaryota</taxon>
        <taxon>Fungi</taxon>
        <taxon>Dikarya</taxon>
        <taxon>Ascomycota</taxon>
        <taxon>Pezizomycotina</taxon>
        <taxon>Dothideomycetes</taxon>
        <taxon>Pleosporomycetidae</taxon>
        <taxon>Pleosporales</taxon>
        <taxon>Pleosporineae</taxon>
        <taxon>Phaeosphaeriaceae</taxon>
        <taxon>Parastagonospora</taxon>
    </lineage>
</organism>
<dbReference type="VEuPathDB" id="FungiDB:JI435_407650"/>
<proteinExistence type="predicted"/>
<keyword evidence="2" id="KW-1185">Reference proteome</keyword>
<dbReference type="AlphaFoldDB" id="A0A7U2EYW6"/>
<dbReference type="Proteomes" id="UP000663193">
    <property type="component" value="Chromosome 5"/>
</dbReference>
<reference evidence="2" key="1">
    <citation type="journal article" date="2021" name="BMC Genomics">
        <title>Chromosome-level genome assembly and manually-curated proteome of model necrotroph Parastagonospora nodorum Sn15 reveals a genome-wide trove of candidate effector homologs, and redundancy of virulence-related functions within an accessory chromosome.</title>
        <authorList>
            <person name="Bertazzoni S."/>
            <person name="Jones D.A.B."/>
            <person name="Phan H.T."/>
            <person name="Tan K.-C."/>
            <person name="Hane J.K."/>
        </authorList>
    </citation>
    <scope>NUCLEOTIDE SEQUENCE [LARGE SCALE GENOMIC DNA]</scope>
    <source>
        <strain evidence="2">SN15 / ATCC MYA-4574 / FGSC 10173)</strain>
    </source>
</reference>
<evidence type="ECO:0000313" key="2">
    <source>
        <dbReference type="Proteomes" id="UP000663193"/>
    </source>
</evidence>
<name>A0A7U2EYW6_PHANO</name>
<evidence type="ECO:0000313" key="1">
    <source>
        <dbReference type="EMBL" id="QRC95619.1"/>
    </source>
</evidence>
<protein>
    <submittedName>
        <fullName evidence="1">Uncharacterized protein</fullName>
    </submittedName>
</protein>
<gene>
    <name evidence="1" type="ORF">JI435_407650</name>
</gene>
<dbReference type="EMBL" id="CP069027">
    <property type="protein sequence ID" value="QRC95619.1"/>
    <property type="molecule type" value="Genomic_DNA"/>
</dbReference>